<feature type="domain" description="MJ1316 RNA cyclic group end recognition" evidence="1">
    <location>
        <begin position="1"/>
        <end position="81"/>
    </location>
</feature>
<dbReference type="EMBL" id="DSLL01000031">
    <property type="protein sequence ID" value="HEH31117.1"/>
    <property type="molecule type" value="Genomic_DNA"/>
</dbReference>
<sequence length="83" mass="10065">MRVKDAVNKILWTVKERKELEKYRLIITDRINPRGYIEVPFTIIARVDNNYIYITNDDEINVIPIHRVIRIVKNHETVYDRLK</sequence>
<protein>
    <submittedName>
        <fullName evidence="2">DUF504 domain-containing protein</fullName>
    </submittedName>
</protein>
<evidence type="ECO:0000259" key="1">
    <source>
        <dbReference type="Pfam" id="PF04457"/>
    </source>
</evidence>
<gene>
    <name evidence="2" type="ORF">ENP99_03260</name>
</gene>
<proteinExistence type="predicted"/>
<dbReference type="Pfam" id="PF04457">
    <property type="entry name" value="MJ1316"/>
    <property type="match status" value="1"/>
</dbReference>
<dbReference type="AlphaFoldDB" id="A0A7J2TB54"/>
<comment type="caution">
    <text evidence="2">The sequence shown here is derived from an EMBL/GenBank/DDBJ whole genome shotgun (WGS) entry which is preliminary data.</text>
</comment>
<organism evidence="2">
    <name type="scientific">Ignisphaera aggregans</name>
    <dbReference type="NCBI Taxonomy" id="334771"/>
    <lineage>
        <taxon>Archaea</taxon>
        <taxon>Thermoproteota</taxon>
        <taxon>Thermoprotei</taxon>
        <taxon>Desulfurococcales</taxon>
        <taxon>Desulfurococcaceae</taxon>
        <taxon>Ignisphaera</taxon>
    </lineage>
</organism>
<reference evidence="2" key="1">
    <citation type="journal article" date="2020" name="mSystems">
        <title>Genome- and Community-Level Interaction Insights into Carbon Utilization and Element Cycling Functions of Hydrothermarchaeota in Hydrothermal Sediment.</title>
        <authorList>
            <person name="Zhou Z."/>
            <person name="Liu Y."/>
            <person name="Xu W."/>
            <person name="Pan J."/>
            <person name="Luo Z.H."/>
            <person name="Li M."/>
        </authorList>
    </citation>
    <scope>NUCLEOTIDE SEQUENCE [LARGE SCALE GENOMIC DNA]</scope>
    <source>
        <strain evidence="2">SpSt-27</strain>
    </source>
</reference>
<evidence type="ECO:0000313" key="2">
    <source>
        <dbReference type="EMBL" id="HEH31117.1"/>
    </source>
</evidence>
<dbReference type="InterPro" id="IPR040459">
    <property type="entry name" value="MJ1316"/>
</dbReference>
<accession>A0A7J2TB54</accession>
<name>A0A7J2TB54_9CREN</name>